<dbReference type="Gene3D" id="3.30.559.10">
    <property type="entry name" value="Chloramphenicol acetyltransferase-like domain"/>
    <property type="match status" value="1"/>
</dbReference>
<feature type="region of interest" description="Disordered" evidence="6">
    <location>
        <begin position="411"/>
        <end position="441"/>
    </location>
</feature>
<keyword evidence="4" id="KW-0450">Lipoyl</keyword>
<gene>
    <name evidence="9" type="ORF">HLASF_0883</name>
</gene>
<dbReference type="GO" id="GO:0031405">
    <property type="term" value="F:lipoic acid binding"/>
    <property type="evidence" value="ECO:0007669"/>
    <property type="project" value="TreeGrafter"/>
</dbReference>
<dbReference type="Pfam" id="PF02817">
    <property type="entry name" value="E3_binding"/>
    <property type="match status" value="1"/>
</dbReference>
<dbReference type="KEGG" id="hsu:HLASF_0883"/>
<feature type="domain" description="Lipoyl-binding" evidence="7">
    <location>
        <begin position="2"/>
        <end position="77"/>
    </location>
</feature>
<dbReference type="InterPro" id="IPR036102">
    <property type="entry name" value="OsmC/Ohrsf"/>
</dbReference>
<reference evidence="9 10" key="1">
    <citation type="journal article" date="2015" name="ISME J.">
        <title>Elemental sulfur and acetate can support life of a novel strictly anaerobic haloarchaeon.</title>
        <authorList>
            <person name="Sorokin D.Y."/>
            <person name="Kublanov I.V."/>
            <person name="Gavrilov S.N."/>
            <person name="Rojo D."/>
            <person name="Roman P."/>
            <person name="Golyshin P.N."/>
            <person name="Slepak V.Z."/>
            <person name="Smedile F."/>
            <person name="Ferrer M."/>
            <person name="Messina E."/>
            <person name="La Cono V."/>
            <person name="Yakimov M.M."/>
        </authorList>
    </citation>
    <scope>NUCLEOTIDE SEQUENCE [LARGE SCALE GENOMIC DNA]</scope>
    <source>
        <strain evidence="9 10">HSR2</strain>
    </source>
</reference>
<evidence type="ECO:0000259" key="8">
    <source>
        <dbReference type="PROSITE" id="PS51826"/>
    </source>
</evidence>
<keyword evidence="5 9" id="KW-0012">Acyltransferase</keyword>
<feature type="compositionally biased region" description="Basic and acidic residues" evidence="6">
    <location>
        <begin position="420"/>
        <end position="431"/>
    </location>
</feature>
<feature type="compositionally biased region" description="Acidic residues" evidence="6">
    <location>
        <begin position="91"/>
        <end position="108"/>
    </location>
</feature>
<dbReference type="InterPro" id="IPR036625">
    <property type="entry name" value="E3-bd_dom_sf"/>
</dbReference>
<dbReference type="GO" id="GO:0004742">
    <property type="term" value="F:dihydrolipoyllysine-residue acetyltransferase activity"/>
    <property type="evidence" value="ECO:0007669"/>
    <property type="project" value="UniProtKB-EC"/>
</dbReference>
<dbReference type="Pfam" id="PF00364">
    <property type="entry name" value="Biotin_lipoyl"/>
    <property type="match status" value="1"/>
</dbReference>
<dbReference type="RefSeq" id="WP_050048145.1">
    <property type="nucleotide sequence ID" value="NZ_CP008874.1"/>
</dbReference>
<dbReference type="AlphaFoldDB" id="A0A0F7PB49"/>
<dbReference type="PANTHER" id="PTHR43178">
    <property type="entry name" value="DIHYDROLIPOAMIDE ACETYLTRANSFERASE COMPONENT OF PYRUVATE DEHYDROGENASE COMPLEX"/>
    <property type="match status" value="1"/>
</dbReference>
<dbReference type="Gene3D" id="3.30.300.20">
    <property type="match status" value="1"/>
</dbReference>
<protein>
    <submittedName>
        <fullName evidence="9">Dihydrolipoamide S-acetyltransferase</fullName>
        <ecNumber evidence="9">2.3.1.12</ecNumber>
    </submittedName>
</protein>
<keyword evidence="3 9" id="KW-0808">Transferase</keyword>
<dbReference type="Gene3D" id="2.40.50.100">
    <property type="match status" value="1"/>
</dbReference>
<feature type="region of interest" description="Disordered" evidence="6">
    <location>
        <begin position="86"/>
        <end position="190"/>
    </location>
</feature>
<dbReference type="OrthoDB" id="56234at2157"/>
<accession>A0A0F7PB49</accession>
<comment type="similarity">
    <text evidence="2">Belongs to the 2-oxoacid dehydrogenase family.</text>
</comment>
<sequence length="592" mass="63252">MAYIVRMPKLGLEMEEGTVLEWHVDVSETVSADDPVVEIESEKTTETVEAREAGALREVLIDAGTTVPPGAPLGIVADPETDVSDLRAEAEAELETTDEATEPAESGEEPQSSAAGDQPPASEPDESGEAEPVVRASPKAKKRAEELGVDLGAVEGTGPGGAITAEDVERAEEASETAPTEGGAGRTVRDRETFTGMRATIARRLGESYREAVHVTIHRSADASALREATEAADEALDADVSMTDLLLLALSETLGTFPAFNGTYEDGEHVRYEEHNINIAVDVDEGLLTPVIPTVDQKTLPEVAETRRTVTERTLSGEYTMDDLSGGTFTVSNLGHLGVEAFNPIINPPQIAILGVDALSERVRMVDGEATAQPMLPLDLSFDHRVVDGADAARFMAALVERLENPWSLLVGAGDGETTTDRSSESEGRQRQGRSRSGSDVEGVALVEDYDYPYDLDEISTAFAGTDRRVLTRNEAESEGVFLIEDYDYPFGLDEIPTPPEIMLGSLQSCLALTLRNVAMEAGVTIDSVTVDGVLQPETGSIEAIDLVVIVDAPEVGDDALADLIDEAEAECHVAEVLREDLPVEISVERP</sequence>
<comment type="cofactor">
    <cofactor evidence="1">
        <name>(R)-lipoate</name>
        <dbReference type="ChEBI" id="CHEBI:83088"/>
    </cofactor>
</comment>
<dbReference type="InterPro" id="IPR003718">
    <property type="entry name" value="OsmC/Ohr_fam"/>
</dbReference>
<dbReference type="PROSITE" id="PS51826">
    <property type="entry name" value="PSBD"/>
    <property type="match status" value="1"/>
</dbReference>
<dbReference type="GO" id="GO:0005737">
    <property type="term" value="C:cytoplasm"/>
    <property type="evidence" value="ECO:0007669"/>
    <property type="project" value="TreeGrafter"/>
</dbReference>
<evidence type="ECO:0000256" key="4">
    <source>
        <dbReference type="ARBA" id="ARBA00022823"/>
    </source>
</evidence>
<dbReference type="InterPro" id="IPR000089">
    <property type="entry name" value="Biotin_lipoyl"/>
</dbReference>
<evidence type="ECO:0000256" key="6">
    <source>
        <dbReference type="SAM" id="MobiDB-lite"/>
    </source>
</evidence>
<dbReference type="EC" id="2.3.1.12" evidence="9"/>
<dbReference type="InterPro" id="IPR001078">
    <property type="entry name" value="2-oxoacid_DH_actylTfrase"/>
</dbReference>
<dbReference type="CDD" id="cd06849">
    <property type="entry name" value="lipoyl_domain"/>
    <property type="match status" value="1"/>
</dbReference>
<dbReference type="InterPro" id="IPR011053">
    <property type="entry name" value="Single_hybrid_motif"/>
</dbReference>
<dbReference type="InterPro" id="IPR004167">
    <property type="entry name" value="PSBD"/>
</dbReference>
<dbReference type="Proteomes" id="UP000069906">
    <property type="component" value="Chromosome"/>
</dbReference>
<organism evidence="9 10">
    <name type="scientific">Halanaeroarchaeum sulfurireducens</name>
    <dbReference type="NCBI Taxonomy" id="1604004"/>
    <lineage>
        <taxon>Archaea</taxon>
        <taxon>Methanobacteriati</taxon>
        <taxon>Methanobacteriota</taxon>
        <taxon>Stenosarchaea group</taxon>
        <taxon>Halobacteria</taxon>
        <taxon>Halobacteriales</taxon>
        <taxon>Halobacteriaceae</taxon>
        <taxon>Halanaeroarchaeum</taxon>
    </lineage>
</organism>
<dbReference type="GeneID" id="25159068"/>
<dbReference type="Gene3D" id="4.10.320.10">
    <property type="entry name" value="E3-binding domain"/>
    <property type="match status" value="1"/>
</dbReference>
<dbReference type="SUPFAM" id="SSF82784">
    <property type="entry name" value="OsmC-like"/>
    <property type="match status" value="1"/>
</dbReference>
<keyword evidence="10" id="KW-1185">Reference proteome</keyword>
<evidence type="ECO:0000256" key="1">
    <source>
        <dbReference type="ARBA" id="ARBA00001938"/>
    </source>
</evidence>
<dbReference type="PATRIC" id="fig|1604004.4.peg.921"/>
<dbReference type="Pfam" id="PF00198">
    <property type="entry name" value="2-oxoacid_dh"/>
    <property type="match status" value="1"/>
</dbReference>
<dbReference type="HOGENOM" id="CLU_016733_10_2_2"/>
<proteinExistence type="inferred from homology"/>
<dbReference type="InterPro" id="IPR015946">
    <property type="entry name" value="KH_dom-like_a/b"/>
</dbReference>
<dbReference type="PROSITE" id="PS50968">
    <property type="entry name" value="BIOTINYL_LIPOYL"/>
    <property type="match status" value="1"/>
</dbReference>
<evidence type="ECO:0000256" key="3">
    <source>
        <dbReference type="ARBA" id="ARBA00022679"/>
    </source>
</evidence>
<feature type="domain" description="Peripheral subunit-binding (PSBD)" evidence="8">
    <location>
        <begin position="135"/>
        <end position="172"/>
    </location>
</feature>
<evidence type="ECO:0000259" key="7">
    <source>
        <dbReference type="PROSITE" id="PS50968"/>
    </source>
</evidence>
<dbReference type="PANTHER" id="PTHR43178:SF5">
    <property type="entry name" value="LIPOAMIDE ACYLTRANSFERASE COMPONENT OF BRANCHED-CHAIN ALPHA-KETO ACID DEHYDROGENASE COMPLEX, MITOCHONDRIAL"/>
    <property type="match status" value="1"/>
</dbReference>
<dbReference type="EMBL" id="CP008874">
    <property type="protein sequence ID" value="AKH97375.1"/>
    <property type="molecule type" value="Genomic_DNA"/>
</dbReference>
<dbReference type="InterPro" id="IPR023213">
    <property type="entry name" value="CAT-like_dom_sf"/>
</dbReference>
<evidence type="ECO:0000256" key="2">
    <source>
        <dbReference type="ARBA" id="ARBA00007317"/>
    </source>
</evidence>
<dbReference type="SUPFAM" id="SSF51230">
    <property type="entry name" value="Single hybrid motif"/>
    <property type="match status" value="1"/>
</dbReference>
<dbReference type="SUPFAM" id="SSF47005">
    <property type="entry name" value="Peripheral subunit-binding domain of 2-oxo acid dehydrogenase complex"/>
    <property type="match status" value="1"/>
</dbReference>
<dbReference type="InterPro" id="IPR050743">
    <property type="entry name" value="2-oxoacid_DH_E2_comp"/>
</dbReference>
<evidence type="ECO:0000313" key="10">
    <source>
        <dbReference type="Proteomes" id="UP000069906"/>
    </source>
</evidence>
<dbReference type="Pfam" id="PF02566">
    <property type="entry name" value="OsmC"/>
    <property type="match status" value="1"/>
</dbReference>
<dbReference type="SUPFAM" id="SSF52777">
    <property type="entry name" value="CoA-dependent acyltransferases"/>
    <property type="match status" value="1"/>
</dbReference>
<evidence type="ECO:0000256" key="5">
    <source>
        <dbReference type="ARBA" id="ARBA00023315"/>
    </source>
</evidence>
<name>A0A0F7PB49_9EURY</name>
<evidence type="ECO:0000313" key="9">
    <source>
        <dbReference type="EMBL" id="AKH97375.1"/>
    </source>
</evidence>